<dbReference type="PANTHER" id="PTHR39322:SF1">
    <property type="entry name" value="ISOVALERYL-HOMOSERINE LACTONE SYNTHASE"/>
    <property type="match status" value="1"/>
</dbReference>
<sequence>MGFDTSTDPQTGDYRIVKWMDAHHTRLLRDYHQLRKNVFVDGLTWTLPNHGGYEWDQYDGPRSLMLLREEGGTCTGGCRLIRCDGAHRFGEVEFSYTIRDAHRGILPGIPRELAEHAPTDKGAWELSRAISGGDAVHFKALLARAARFVQHQGGDRILLISRPASLILVPKWGYRATALGPRTRIGTADWLALMIEIPD</sequence>
<keyword evidence="1 5" id="KW-0673">Quorum sensing</keyword>
<dbReference type="PANTHER" id="PTHR39322">
    <property type="entry name" value="ACYL-HOMOSERINE-LACTONE SYNTHASE"/>
    <property type="match status" value="1"/>
</dbReference>
<dbReference type="InterPro" id="IPR016181">
    <property type="entry name" value="Acyl_CoA_acyltransferase"/>
</dbReference>
<evidence type="ECO:0000256" key="2">
    <source>
        <dbReference type="ARBA" id="ARBA00022679"/>
    </source>
</evidence>
<accession>A0A6B0TYK3</accession>
<gene>
    <name evidence="6" type="ORF">GSH16_15100</name>
</gene>
<dbReference type="SUPFAM" id="SSF55729">
    <property type="entry name" value="Acyl-CoA N-acyltransferases (Nat)"/>
    <property type="match status" value="1"/>
</dbReference>
<dbReference type="RefSeq" id="WP_160856447.1">
    <property type="nucleotide sequence ID" value="NZ_WUWG01000008.1"/>
</dbReference>
<dbReference type="InterPro" id="IPR001690">
    <property type="entry name" value="Autoind_synthase"/>
</dbReference>
<evidence type="ECO:0000313" key="6">
    <source>
        <dbReference type="EMBL" id="MXU66775.1"/>
    </source>
</evidence>
<dbReference type="PROSITE" id="PS51187">
    <property type="entry name" value="AUTOINDUCER_SYNTH_2"/>
    <property type="match status" value="1"/>
</dbReference>
<dbReference type="Gene3D" id="3.40.630.30">
    <property type="match status" value="1"/>
</dbReference>
<evidence type="ECO:0008006" key="8">
    <source>
        <dbReference type="Google" id="ProtNLM"/>
    </source>
</evidence>
<keyword evidence="4 5" id="KW-0071">Autoinducer synthesis</keyword>
<proteinExistence type="inferred from homology"/>
<organism evidence="6 7">
    <name type="scientific">Oceanomicrobium pacificus</name>
    <dbReference type="NCBI Taxonomy" id="2692916"/>
    <lineage>
        <taxon>Bacteria</taxon>
        <taxon>Pseudomonadati</taxon>
        <taxon>Pseudomonadota</taxon>
        <taxon>Alphaproteobacteria</taxon>
        <taxon>Rhodobacterales</taxon>
        <taxon>Paracoccaceae</taxon>
        <taxon>Oceanomicrobium</taxon>
    </lineage>
</organism>
<evidence type="ECO:0000256" key="1">
    <source>
        <dbReference type="ARBA" id="ARBA00022654"/>
    </source>
</evidence>
<comment type="caution">
    <text evidence="6">The sequence shown here is derived from an EMBL/GenBank/DDBJ whole genome shotgun (WGS) entry which is preliminary data.</text>
</comment>
<reference evidence="6 7" key="1">
    <citation type="submission" date="2019-12" db="EMBL/GenBank/DDBJ databases">
        <title>Strain KN286 was isolated from seawater, which was collected from Caroline Seamount in the tropical western Pacific.</title>
        <authorList>
            <person name="Wang Q."/>
        </authorList>
    </citation>
    <scope>NUCLEOTIDE SEQUENCE [LARGE SCALE GENOMIC DNA]</scope>
    <source>
        <strain evidence="6 7">KN286</strain>
    </source>
</reference>
<evidence type="ECO:0000256" key="3">
    <source>
        <dbReference type="ARBA" id="ARBA00022691"/>
    </source>
</evidence>
<protein>
    <recommendedName>
        <fullName evidence="8">Acyl-homoserine-lactone synthase</fullName>
    </recommendedName>
</protein>
<keyword evidence="2" id="KW-0808">Transferase</keyword>
<evidence type="ECO:0000256" key="5">
    <source>
        <dbReference type="PROSITE-ProRule" id="PRU00533"/>
    </source>
</evidence>
<dbReference type="GO" id="GO:0016740">
    <property type="term" value="F:transferase activity"/>
    <property type="evidence" value="ECO:0007669"/>
    <property type="project" value="UniProtKB-KW"/>
</dbReference>
<evidence type="ECO:0000256" key="4">
    <source>
        <dbReference type="ARBA" id="ARBA00022929"/>
    </source>
</evidence>
<dbReference type="AlphaFoldDB" id="A0A6B0TYK3"/>
<comment type="similarity">
    <text evidence="5">Belongs to the autoinducer synthase family.</text>
</comment>
<dbReference type="Proteomes" id="UP000436016">
    <property type="component" value="Unassembled WGS sequence"/>
</dbReference>
<evidence type="ECO:0000313" key="7">
    <source>
        <dbReference type="Proteomes" id="UP000436016"/>
    </source>
</evidence>
<keyword evidence="3" id="KW-0949">S-adenosyl-L-methionine</keyword>
<keyword evidence="7" id="KW-1185">Reference proteome</keyword>
<dbReference type="GO" id="GO:0007165">
    <property type="term" value="P:signal transduction"/>
    <property type="evidence" value="ECO:0007669"/>
    <property type="project" value="TreeGrafter"/>
</dbReference>
<dbReference type="Pfam" id="PF00765">
    <property type="entry name" value="Autoind_synth"/>
    <property type="match status" value="1"/>
</dbReference>
<dbReference type="EMBL" id="WUWG01000008">
    <property type="protein sequence ID" value="MXU66775.1"/>
    <property type="molecule type" value="Genomic_DNA"/>
</dbReference>
<dbReference type="GO" id="GO:0009372">
    <property type="term" value="P:quorum sensing"/>
    <property type="evidence" value="ECO:0007669"/>
    <property type="project" value="UniProtKB-UniRule"/>
</dbReference>
<name>A0A6B0TYK3_9RHOB</name>